<evidence type="ECO:0000256" key="4">
    <source>
        <dbReference type="ARBA" id="ARBA00022679"/>
    </source>
</evidence>
<feature type="region of interest" description="Disordered" evidence="9">
    <location>
        <begin position="457"/>
        <end position="501"/>
    </location>
</feature>
<evidence type="ECO:0000256" key="9">
    <source>
        <dbReference type="SAM" id="MobiDB-lite"/>
    </source>
</evidence>
<evidence type="ECO:0000256" key="5">
    <source>
        <dbReference type="ARBA" id="ARBA00022741"/>
    </source>
</evidence>
<evidence type="ECO:0000256" key="6">
    <source>
        <dbReference type="ARBA" id="ARBA00022777"/>
    </source>
</evidence>
<dbReference type="AlphaFoldDB" id="A0A8S1N3A4"/>
<name>A0A8S1N3A4_9CILI</name>
<dbReference type="Proteomes" id="UP000692954">
    <property type="component" value="Unassembled WGS sequence"/>
</dbReference>
<evidence type="ECO:0000256" key="8">
    <source>
        <dbReference type="PROSITE-ProRule" id="PRU10141"/>
    </source>
</evidence>
<dbReference type="Pfam" id="PF00069">
    <property type="entry name" value="Pkinase"/>
    <property type="match status" value="1"/>
</dbReference>
<keyword evidence="5 8" id="KW-0547">Nucleotide-binding</keyword>
<evidence type="ECO:0000256" key="3">
    <source>
        <dbReference type="ARBA" id="ARBA00022527"/>
    </source>
</evidence>
<dbReference type="GO" id="GO:0004674">
    <property type="term" value="F:protein serine/threonine kinase activity"/>
    <property type="evidence" value="ECO:0007669"/>
    <property type="project" value="UniProtKB-KW"/>
</dbReference>
<evidence type="ECO:0000256" key="1">
    <source>
        <dbReference type="ARBA" id="ARBA00010886"/>
    </source>
</evidence>
<protein>
    <recommendedName>
        <fullName evidence="2">non-specific serine/threonine protein kinase</fullName>
        <ecNumber evidence="2">2.7.11.1</ecNumber>
    </recommendedName>
</protein>
<dbReference type="InterPro" id="IPR050660">
    <property type="entry name" value="NEK_Ser/Thr_kinase"/>
</dbReference>
<dbReference type="FunFam" id="3.30.200.20:FF:000097">
    <property type="entry name" value="Probable serine/threonine-protein kinase nek1"/>
    <property type="match status" value="1"/>
</dbReference>
<dbReference type="OrthoDB" id="248923at2759"/>
<evidence type="ECO:0000256" key="7">
    <source>
        <dbReference type="ARBA" id="ARBA00022840"/>
    </source>
</evidence>
<comment type="similarity">
    <text evidence="1">Belongs to the protein kinase superfamily. NEK Ser/Thr protein kinase family. NIMA subfamily.</text>
</comment>
<dbReference type="InterPro" id="IPR000719">
    <property type="entry name" value="Prot_kinase_dom"/>
</dbReference>
<dbReference type="PANTHER" id="PTHR43671:SF13">
    <property type="entry name" value="SERINE_THREONINE-PROTEIN KINASE NEK2"/>
    <property type="match status" value="1"/>
</dbReference>
<keyword evidence="7 8" id="KW-0067">ATP-binding</keyword>
<comment type="caution">
    <text evidence="11">The sequence shown here is derived from an EMBL/GenBank/DDBJ whole genome shotgun (WGS) entry which is preliminary data.</text>
</comment>
<dbReference type="PANTHER" id="PTHR43671">
    <property type="entry name" value="SERINE/THREONINE-PROTEIN KINASE NEK"/>
    <property type="match status" value="1"/>
</dbReference>
<dbReference type="PROSITE" id="PS00108">
    <property type="entry name" value="PROTEIN_KINASE_ST"/>
    <property type="match status" value="1"/>
</dbReference>
<dbReference type="PROSITE" id="PS00107">
    <property type="entry name" value="PROTEIN_KINASE_ATP"/>
    <property type="match status" value="1"/>
</dbReference>
<keyword evidence="3" id="KW-0723">Serine/threonine-protein kinase</keyword>
<gene>
    <name evidence="11" type="ORF">PSON_ATCC_30995.1.T0420076</name>
</gene>
<dbReference type="SMART" id="SM00220">
    <property type="entry name" value="S_TKc"/>
    <property type="match status" value="1"/>
</dbReference>
<dbReference type="FunFam" id="1.10.510.10:FF:000957">
    <property type="entry name" value="Uncharacterized protein"/>
    <property type="match status" value="1"/>
</dbReference>
<organism evidence="11 12">
    <name type="scientific">Paramecium sonneborni</name>
    <dbReference type="NCBI Taxonomy" id="65129"/>
    <lineage>
        <taxon>Eukaryota</taxon>
        <taxon>Sar</taxon>
        <taxon>Alveolata</taxon>
        <taxon>Ciliophora</taxon>
        <taxon>Intramacronucleata</taxon>
        <taxon>Oligohymenophorea</taxon>
        <taxon>Peniculida</taxon>
        <taxon>Parameciidae</taxon>
        <taxon>Paramecium</taxon>
    </lineage>
</organism>
<dbReference type="InterPro" id="IPR008271">
    <property type="entry name" value="Ser/Thr_kinase_AS"/>
</dbReference>
<keyword evidence="6" id="KW-0418">Kinase</keyword>
<accession>A0A8S1N3A4</accession>
<reference evidence="11" key="1">
    <citation type="submission" date="2021-01" db="EMBL/GenBank/DDBJ databases">
        <authorList>
            <consortium name="Genoscope - CEA"/>
            <person name="William W."/>
        </authorList>
    </citation>
    <scope>NUCLEOTIDE SEQUENCE</scope>
</reference>
<dbReference type="EC" id="2.7.11.1" evidence="2"/>
<feature type="compositionally biased region" description="Basic and acidic residues" evidence="9">
    <location>
        <begin position="393"/>
        <end position="409"/>
    </location>
</feature>
<evidence type="ECO:0000313" key="11">
    <source>
        <dbReference type="EMBL" id="CAD8081504.1"/>
    </source>
</evidence>
<evidence type="ECO:0000259" key="10">
    <source>
        <dbReference type="PROSITE" id="PS50011"/>
    </source>
</evidence>
<dbReference type="PROSITE" id="PS50011">
    <property type="entry name" value="PROTEIN_KINASE_DOM"/>
    <property type="match status" value="1"/>
</dbReference>
<feature type="region of interest" description="Disordered" evidence="9">
    <location>
        <begin position="324"/>
        <end position="343"/>
    </location>
</feature>
<proteinExistence type="inferred from homology"/>
<evidence type="ECO:0000256" key="2">
    <source>
        <dbReference type="ARBA" id="ARBA00012513"/>
    </source>
</evidence>
<evidence type="ECO:0000313" key="12">
    <source>
        <dbReference type="Proteomes" id="UP000692954"/>
    </source>
</evidence>
<keyword evidence="12" id="KW-1185">Reference proteome</keyword>
<dbReference type="InterPro" id="IPR017441">
    <property type="entry name" value="Protein_kinase_ATP_BS"/>
</dbReference>
<feature type="domain" description="Protein kinase" evidence="10">
    <location>
        <begin position="8"/>
        <end position="262"/>
    </location>
</feature>
<dbReference type="EMBL" id="CAJJDN010000042">
    <property type="protein sequence ID" value="CAD8081504.1"/>
    <property type="molecule type" value="Genomic_DNA"/>
</dbReference>
<feature type="binding site" evidence="8">
    <location>
        <position position="37"/>
    </location>
    <ligand>
        <name>ATP</name>
        <dbReference type="ChEBI" id="CHEBI:30616"/>
    </ligand>
</feature>
<keyword evidence="4" id="KW-0808">Transferase</keyword>
<sequence length="520" mass="60601">MESKLQNFEIQNKLGSGAYSSVYKVQRKSDGKIYALKKVKLMDMGDREKQNALNEVRIIASIHHENVVSYKECFIEDNNLCIIMEYAEGGDLLQKIQRYVKRQQMIPELEIWQVAIQVLQGLRALHHKKIFHRDLKCANIFLYENDQVKLGDFNVSKLAKNGLVYTQTGTPYYASPEVWQDKPYDHKADIWSLGCVIYEACSLKPPFRAKDMDGLYKSVLRGQYQPIPVIYSQELVQLVKTMMQVHPSNRPDCDKLLQFSYVQKKAKLYSIPLNNDDSQDDLLKTIKWPFSRKGLQANKSELINLNCQLPASNYLNQHNSNHIRRNQQSNRIRSQDTNDSISLNQPNEALNQLIKQISQIDHKDIEKSPNLNSNLNKSISKQKIQENVLPNDRRLRISNSTHEKHDRYEPISQPKCASKDRIDHQIQINSNYYANDVIQSINKQHYSQKLPIITANQKQEDDHILRKNSSNERNSSSYLKRSKHEPSRKDFSRQPSAERPTTLMKIIEEHQQLPKIKKKY</sequence>
<dbReference type="GO" id="GO:0005524">
    <property type="term" value="F:ATP binding"/>
    <property type="evidence" value="ECO:0007669"/>
    <property type="project" value="UniProtKB-UniRule"/>
</dbReference>
<feature type="region of interest" description="Disordered" evidence="9">
    <location>
        <begin position="393"/>
        <end position="419"/>
    </location>
</feature>